<keyword evidence="3" id="KW-1185">Reference proteome</keyword>
<organism evidence="2 3">
    <name type="scientific">Apilactobacillus ozensis DSM 23829 = JCM 17196</name>
    <dbReference type="NCBI Taxonomy" id="1423781"/>
    <lineage>
        <taxon>Bacteria</taxon>
        <taxon>Bacillati</taxon>
        <taxon>Bacillota</taxon>
        <taxon>Bacilli</taxon>
        <taxon>Lactobacillales</taxon>
        <taxon>Lactobacillaceae</taxon>
        <taxon>Apilactobacillus</taxon>
    </lineage>
</organism>
<keyword evidence="1" id="KW-0472">Membrane</keyword>
<dbReference type="STRING" id="1423781.FD06_GL000887"/>
<keyword evidence="1" id="KW-1133">Transmembrane helix</keyword>
<gene>
    <name evidence="2" type="ORF">FD06_GL000887</name>
</gene>
<dbReference type="AlphaFoldDB" id="A0A0R2ATM5"/>
<protein>
    <recommendedName>
        <fullName evidence="4">Integral membrane protein</fullName>
    </recommendedName>
</protein>
<feature type="transmembrane region" description="Helical" evidence="1">
    <location>
        <begin position="65"/>
        <end position="87"/>
    </location>
</feature>
<feature type="transmembrane region" description="Helical" evidence="1">
    <location>
        <begin position="6"/>
        <end position="26"/>
    </location>
</feature>
<feature type="transmembrane region" description="Helical" evidence="1">
    <location>
        <begin position="94"/>
        <end position="115"/>
    </location>
</feature>
<dbReference type="EMBL" id="AYYQ01000002">
    <property type="protein sequence ID" value="KRM69714.1"/>
    <property type="molecule type" value="Genomic_DNA"/>
</dbReference>
<dbReference type="PATRIC" id="fig|1423781.4.peg.921"/>
<evidence type="ECO:0000256" key="1">
    <source>
        <dbReference type="SAM" id="Phobius"/>
    </source>
</evidence>
<accession>A0A0R2ATM5</accession>
<sequence>MIMDKNKITLISVLSLLMFVLVDIMMSTKWIGIDNSNGVLRTIILAIILYLVPIALGYLNWKFAYHLLGIIVAIYTLNFSAVFIVMLQSTNVGLVLKSLMIVIAILGILTNLMWYRIAWGQIRSDYVRIVKRNIKK</sequence>
<keyword evidence="1" id="KW-0812">Transmembrane</keyword>
<evidence type="ECO:0008006" key="4">
    <source>
        <dbReference type="Google" id="ProtNLM"/>
    </source>
</evidence>
<reference evidence="2 3" key="1">
    <citation type="journal article" date="2015" name="Genome Announc.">
        <title>Expanding the biotechnology potential of lactobacilli through comparative genomics of 213 strains and associated genera.</title>
        <authorList>
            <person name="Sun Z."/>
            <person name="Harris H.M."/>
            <person name="McCann A."/>
            <person name="Guo C."/>
            <person name="Argimon S."/>
            <person name="Zhang W."/>
            <person name="Yang X."/>
            <person name="Jeffery I.B."/>
            <person name="Cooney J.C."/>
            <person name="Kagawa T.F."/>
            <person name="Liu W."/>
            <person name="Song Y."/>
            <person name="Salvetti E."/>
            <person name="Wrobel A."/>
            <person name="Rasinkangas P."/>
            <person name="Parkhill J."/>
            <person name="Rea M.C."/>
            <person name="O'Sullivan O."/>
            <person name="Ritari J."/>
            <person name="Douillard F.P."/>
            <person name="Paul Ross R."/>
            <person name="Yang R."/>
            <person name="Briner A.E."/>
            <person name="Felis G.E."/>
            <person name="de Vos W.M."/>
            <person name="Barrangou R."/>
            <person name="Klaenhammer T.R."/>
            <person name="Caufield P.W."/>
            <person name="Cui Y."/>
            <person name="Zhang H."/>
            <person name="O'Toole P.W."/>
        </authorList>
    </citation>
    <scope>NUCLEOTIDE SEQUENCE [LARGE SCALE GENOMIC DNA]</scope>
    <source>
        <strain evidence="2 3">DSM 23829</strain>
    </source>
</reference>
<name>A0A0R2ATM5_9LACO</name>
<proteinExistence type="predicted"/>
<feature type="transmembrane region" description="Helical" evidence="1">
    <location>
        <begin position="38"/>
        <end position="59"/>
    </location>
</feature>
<evidence type="ECO:0000313" key="2">
    <source>
        <dbReference type="EMBL" id="KRM69714.1"/>
    </source>
</evidence>
<comment type="caution">
    <text evidence="2">The sequence shown here is derived from an EMBL/GenBank/DDBJ whole genome shotgun (WGS) entry which is preliminary data.</text>
</comment>
<evidence type="ECO:0000313" key="3">
    <source>
        <dbReference type="Proteomes" id="UP000052012"/>
    </source>
</evidence>
<dbReference type="Proteomes" id="UP000052012">
    <property type="component" value="Unassembled WGS sequence"/>
</dbReference>